<dbReference type="PANTHER" id="PTHR42721:SF3">
    <property type="entry name" value="BETA-D-XYLOSIDASE 5-RELATED"/>
    <property type="match status" value="1"/>
</dbReference>
<comment type="similarity">
    <text evidence="1">Belongs to the glycosyl hydrolase 3 family.</text>
</comment>
<dbReference type="SUPFAM" id="SSF56988">
    <property type="entry name" value="Anthrax protective antigen"/>
    <property type="match status" value="1"/>
</dbReference>
<dbReference type="InterPro" id="IPR036881">
    <property type="entry name" value="Glyco_hydro_3_C_sf"/>
</dbReference>
<keyword evidence="2 4" id="KW-0732">Signal</keyword>
<dbReference type="Pfam" id="PF07691">
    <property type="entry name" value="PA14"/>
    <property type="match status" value="1"/>
</dbReference>
<dbReference type="PROSITE" id="PS51820">
    <property type="entry name" value="PA14"/>
    <property type="match status" value="1"/>
</dbReference>
<dbReference type="InterPro" id="IPR054850">
    <property type="entry name" value="Xylosidase_Xyl3A"/>
</dbReference>
<dbReference type="Proteomes" id="UP000887043">
    <property type="component" value="Unassembled WGS sequence"/>
</dbReference>
<dbReference type="InterPro" id="IPR013783">
    <property type="entry name" value="Ig-like_fold"/>
</dbReference>
<evidence type="ECO:0000313" key="6">
    <source>
        <dbReference type="EMBL" id="GJG27728.1"/>
    </source>
</evidence>
<dbReference type="SMART" id="SM00758">
    <property type="entry name" value="PA14"/>
    <property type="match status" value="1"/>
</dbReference>
<dbReference type="Pfam" id="PF00933">
    <property type="entry name" value="Glyco_hydro_3"/>
    <property type="match status" value="1"/>
</dbReference>
<dbReference type="GO" id="GO:0046556">
    <property type="term" value="F:alpha-L-arabinofuranosidase activity"/>
    <property type="evidence" value="ECO:0007669"/>
    <property type="project" value="TreeGrafter"/>
</dbReference>
<protein>
    <submittedName>
        <fullName evidence="6">Beta-glucosidase</fullName>
    </submittedName>
</protein>
<dbReference type="Gene3D" id="3.20.20.300">
    <property type="entry name" value="Glycoside hydrolase, family 3, N-terminal domain"/>
    <property type="match status" value="1"/>
</dbReference>
<dbReference type="InterPro" id="IPR044993">
    <property type="entry name" value="BXL"/>
</dbReference>
<comment type="caution">
    <text evidence="6">The sequence shown here is derived from an EMBL/GenBank/DDBJ whole genome shotgun (WGS) entry which is preliminary data.</text>
</comment>
<dbReference type="InterPro" id="IPR026891">
    <property type="entry name" value="Fn3-like"/>
</dbReference>
<dbReference type="InterPro" id="IPR001764">
    <property type="entry name" value="Glyco_hydro_3_N"/>
</dbReference>
<organism evidence="6 7">
    <name type="scientific">Segatella bryantii</name>
    <name type="common">Prevotella bryantii</name>
    <dbReference type="NCBI Taxonomy" id="77095"/>
    <lineage>
        <taxon>Bacteria</taxon>
        <taxon>Pseudomonadati</taxon>
        <taxon>Bacteroidota</taxon>
        <taxon>Bacteroidia</taxon>
        <taxon>Bacteroidales</taxon>
        <taxon>Prevotellaceae</taxon>
        <taxon>Segatella</taxon>
    </lineage>
</organism>
<dbReference type="SMART" id="SM01217">
    <property type="entry name" value="Fn3_like"/>
    <property type="match status" value="1"/>
</dbReference>
<dbReference type="InterPro" id="IPR017853">
    <property type="entry name" value="GH"/>
</dbReference>
<dbReference type="GO" id="GO:0045493">
    <property type="term" value="P:xylan catabolic process"/>
    <property type="evidence" value="ECO:0007669"/>
    <property type="project" value="InterPro"/>
</dbReference>
<gene>
    <name evidence="6" type="ORF">PRRU23_14280</name>
</gene>
<accession>A0AA37ME56</accession>
<evidence type="ECO:0000256" key="1">
    <source>
        <dbReference type="ARBA" id="ARBA00005336"/>
    </source>
</evidence>
<evidence type="ECO:0000256" key="2">
    <source>
        <dbReference type="ARBA" id="ARBA00022729"/>
    </source>
</evidence>
<keyword evidence="3" id="KW-0378">Hydrolase</keyword>
<feature type="domain" description="PA14" evidence="5">
    <location>
        <begin position="455"/>
        <end position="598"/>
    </location>
</feature>
<dbReference type="InterPro" id="IPR037524">
    <property type="entry name" value="PA14/GLEYA"/>
</dbReference>
<reference evidence="6" key="1">
    <citation type="submission" date="2021-08" db="EMBL/GenBank/DDBJ databases">
        <title>Prevotella lacticifex sp. nov., isolated from rumen of cow.</title>
        <authorList>
            <person name="Shinkai T."/>
            <person name="Ikeyama N."/>
            <person name="Kumagai M."/>
            <person name="Ohmori H."/>
            <person name="Sakamoto M."/>
            <person name="Ohkuma M."/>
            <person name="Mitsumori M."/>
        </authorList>
    </citation>
    <scope>NUCLEOTIDE SEQUENCE</scope>
    <source>
        <strain evidence="6">DSM 11371</strain>
    </source>
</reference>
<dbReference type="Pfam" id="PF14310">
    <property type="entry name" value="Fn3-like"/>
    <property type="match status" value="1"/>
</dbReference>
<sequence>MKSKQLITLFIVSTSILSLHAQHLPYQNPSLSAEQRAEDLCSRLTLEEKCKLMQNGSPAIKRLNIPAFEWWSEALHGTARNGFATVFPNTTGMAASWNDQLLLQIFSAIGNESRIKNTLARKSGNIKRYQGLSIWTPNINIFRDPRWGRGQETYGEDPYLTGKMGLAVVEGLQGPKNSKYYKLLACAKHFAVHSGPEYLRHSFNIENLPARDLWETYLPAFKTLIQEGNVAEVMCAYHSMDGLPCCGSNKYLQQILRQDLGFKGMVVSDCGAIGDFWIQGRHEVAQDAAQASAQAVLAGTDVECGANYDKLPEAVKRGEISEEKINVSVMRLLKARFKLGDFDSDNMVEWTQLPESLIACSKHKQLAYQMAQESMTLLKNNGILPLQKNARIAVMGANANDSIMLWGNYNGYPTKTISILEGLQNKSKHISYIPGCGLTKNEFIDSRFSQFKTPDGKVGMRATYWNNTKMNGTPATTMDITEPINLSNGGATVFAPGVNLEHFSAKYEGTFHANKSEDIHLKLSSDDLARIIIDGDTIINSWKARERVNVSDKIVHVEANKDYKIQIDYVQNDAAAIIQFDLGPLVKMTEKELLQKVGDAQVVIYVGGISPRLEGEEMKVNELGFKGGDRTTIELPQSQRDMIALLHNSGKKVIFVNCSGGAIALEPESRNADAILQAWYGGEMGGQAVADVLFGDYNPNGKLPVTFYKNDSQLPDYNDYTMKGRTYRYLHQAPLYPFGYGLSYTTFAYDNAKYDRRKGNLSLEVTNTGKCEGTTTIQVYIRRTADINGPIKTLKAFQKVSLQANEKKRVTINLPRERFEGWDETTNTMRIVPGKYEIMVGQHSDDPDMKKLIIYLK</sequence>
<dbReference type="InterPro" id="IPR002772">
    <property type="entry name" value="Glyco_hydro_3_C"/>
</dbReference>
<dbReference type="GO" id="GO:0009044">
    <property type="term" value="F:xylan 1,4-beta-xylosidase activity"/>
    <property type="evidence" value="ECO:0007669"/>
    <property type="project" value="InterPro"/>
</dbReference>
<dbReference type="AlphaFoldDB" id="A0AA37ME56"/>
<evidence type="ECO:0000259" key="5">
    <source>
        <dbReference type="PROSITE" id="PS51820"/>
    </source>
</evidence>
<dbReference type="RefSeq" id="WP_027453138.1">
    <property type="nucleotide sequence ID" value="NZ_BPTR01000001.1"/>
</dbReference>
<dbReference type="NCBIfam" id="NF041776">
    <property type="entry name" value="xylosidase_Xyl3A"/>
    <property type="match status" value="1"/>
</dbReference>
<dbReference type="InterPro" id="IPR036962">
    <property type="entry name" value="Glyco_hydro_3_N_sf"/>
</dbReference>
<dbReference type="Gene3D" id="2.60.40.10">
    <property type="entry name" value="Immunoglobulins"/>
    <property type="match status" value="1"/>
</dbReference>
<feature type="chain" id="PRO_5041348356" evidence="4">
    <location>
        <begin position="22"/>
        <end position="857"/>
    </location>
</feature>
<dbReference type="Gene3D" id="3.40.50.1700">
    <property type="entry name" value="Glycoside hydrolase family 3 C-terminal domain"/>
    <property type="match status" value="2"/>
</dbReference>
<dbReference type="SUPFAM" id="SSF51445">
    <property type="entry name" value="(Trans)glycosidases"/>
    <property type="match status" value="1"/>
</dbReference>
<evidence type="ECO:0000313" key="7">
    <source>
        <dbReference type="Proteomes" id="UP000887043"/>
    </source>
</evidence>
<dbReference type="EMBL" id="BPTR01000001">
    <property type="protein sequence ID" value="GJG27728.1"/>
    <property type="molecule type" value="Genomic_DNA"/>
</dbReference>
<dbReference type="PANTHER" id="PTHR42721">
    <property type="entry name" value="SUGAR HYDROLASE-RELATED"/>
    <property type="match status" value="1"/>
</dbReference>
<feature type="signal peptide" evidence="4">
    <location>
        <begin position="1"/>
        <end position="21"/>
    </location>
</feature>
<dbReference type="GO" id="GO:0031222">
    <property type="term" value="P:arabinan catabolic process"/>
    <property type="evidence" value="ECO:0007669"/>
    <property type="project" value="TreeGrafter"/>
</dbReference>
<name>A0AA37ME56_SEGBR</name>
<evidence type="ECO:0000256" key="3">
    <source>
        <dbReference type="ARBA" id="ARBA00022801"/>
    </source>
</evidence>
<dbReference type="InterPro" id="IPR011658">
    <property type="entry name" value="PA14_dom"/>
</dbReference>
<dbReference type="Pfam" id="PF01915">
    <property type="entry name" value="Glyco_hydro_3_C"/>
    <property type="match status" value="1"/>
</dbReference>
<proteinExistence type="inferred from homology"/>
<dbReference type="PRINTS" id="PR00133">
    <property type="entry name" value="GLHYDRLASE3"/>
</dbReference>
<dbReference type="SUPFAM" id="SSF52279">
    <property type="entry name" value="Beta-D-glucan exohydrolase, C-terminal domain"/>
    <property type="match status" value="1"/>
</dbReference>
<evidence type="ECO:0000256" key="4">
    <source>
        <dbReference type="SAM" id="SignalP"/>
    </source>
</evidence>